<keyword evidence="5" id="KW-1185">Reference proteome</keyword>
<dbReference type="Pfam" id="PF13359">
    <property type="entry name" value="DDE_Tnp_4"/>
    <property type="match status" value="1"/>
</dbReference>
<gene>
    <name evidence="4" type="ORF">NQ314_012462</name>
</gene>
<proteinExistence type="predicted"/>
<sequence length="96" mass="10981">MTDRGFKDIGKLLHEQNCKLIRPPSVSSTEKPTKAEVLETRHIASLRKHIEWVIRTVREFEYLKPHSVIDHNLIAHTDSVTVIACALINLQTSIIK</sequence>
<keyword evidence="2" id="KW-0479">Metal-binding</keyword>
<reference evidence="4" key="1">
    <citation type="journal article" date="2023" name="Insect Mol. Biol.">
        <title>Genome sequencing provides insights into the evolution of gene families encoding plant cell wall-degrading enzymes in longhorned beetles.</title>
        <authorList>
            <person name="Shin N.R."/>
            <person name="Okamura Y."/>
            <person name="Kirsch R."/>
            <person name="Pauchet Y."/>
        </authorList>
    </citation>
    <scope>NUCLEOTIDE SEQUENCE</scope>
    <source>
        <strain evidence="4">RBIC_L_NR</strain>
    </source>
</reference>
<dbReference type="InterPro" id="IPR027806">
    <property type="entry name" value="HARBI1_dom"/>
</dbReference>
<comment type="caution">
    <text evidence="4">The sequence shown here is derived from an EMBL/GenBank/DDBJ whole genome shotgun (WGS) entry which is preliminary data.</text>
</comment>
<evidence type="ECO:0000256" key="1">
    <source>
        <dbReference type="ARBA" id="ARBA00001968"/>
    </source>
</evidence>
<comment type="cofactor">
    <cofactor evidence="1">
        <name>a divalent metal cation</name>
        <dbReference type="ChEBI" id="CHEBI:60240"/>
    </cofactor>
</comment>
<dbReference type="GO" id="GO:0046872">
    <property type="term" value="F:metal ion binding"/>
    <property type="evidence" value="ECO:0007669"/>
    <property type="project" value="UniProtKB-KW"/>
</dbReference>
<protein>
    <recommendedName>
        <fullName evidence="3">DDE Tnp4 domain-containing protein</fullName>
    </recommendedName>
</protein>
<evidence type="ECO:0000259" key="3">
    <source>
        <dbReference type="Pfam" id="PF13359"/>
    </source>
</evidence>
<dbReference type="EMBL" id="JANEYF010003454">
    <property type="protein sequence ID" value="KAJ8936166.1"/>
    <property type="molecule type" value="Genomic_DNA"/>
</dbReference>
<evidence type="ECO:0000256" key="2">
    <source>
        <dbReference type="ARBA" id="ARBA00022723"/>
    </source>
</evidence>
<dbReference type="PANTHER" id="PTHR23080">
    <property type="entry name" value="THAP DOMAIN PROTEIN"/>
    <property type="match status" value="1"/>
</dbReference>
<name>A0AAV8XCE4_9CUCU</name>
<accession>A0AAV8XCE4</accession>
<evidence type="ECO:0000313" key="5">
    <source>
        <dbReference type="Proteomes" id="UP001162156"/>
    </source>
</evidence>
<dbReference type="AlphaFoldDB" id="A0AAV8XCE4"/>
<organism evidence="4 5">
    <name type="scientific">Rhamnusium bicolor</name>
    <dbReference type="NCBI Taxonomy" id="1586634"/>
    <lineage>
        <taxon>Eukaryota</taxon>
        <taxon>Metazoa</taxon>
        <taxon>Ecdysozoa</taxon>
        <taxon>Arthropoda</taxon>
        <taxon>Hexapoda</taxon>
        <taxon>Insecta</taxon>
        <taxon>Pterygota</taxon>
        <taxon>Neoptera</taxon>
        <taxon>Endopterygota</taxon>
        <taxon>Coleoptera</taxon>
        <taxon>Polyphaga</taxon>
        <taxon>Cucujiformia</taxon>
        <taxon>Chrysomeloidea</taxon>
        <taxon>Cerambycidae</taxon>
        <taxon>Lepturinae</taxon>
        <taxon>Rhagiini</taxon>
        <taxon>Rhamnusium</taxon>
    </lineage>
</organism>
<dbReference type="Proteomes" id="UP001162156">
    <property type="component" value="Unassembled WGS sequence"/>
</dbReference>
<feature type="domain" description="DDE Tnp4" evidence="3">
    <location>
        <begin position="1"/>
        <end position="89"/>
    </location>
</feature>
<evidence type="ECO:0000313" key="4">
    <source>
        <dbReference type="EMBL" id="KAJ8936166.1"/>
    </source>
</evidence>